<evidence type="ECO:0000256" key="3">
    <source>
        <dbReference type="ARBA" id="ARBA00023136"/>
    </source>
</evidence>
<evidence type="ECO:0000256" key="1">
    <source>
        <dbReference type="ARBA" id="ARBA00022475"/>
    </source>
</evidence>
<evidence type="ECO:0000256" key="2">
    <source>
        <dbReference type="ARBA" id="ARBA00022729"/>
    </source>
</evidence>
<dbReference type="CDD" id="cd13585">
    <property type="entry name" value="PBP2_TMBP_like"/>
    <property type="match status" value="1"/>
</dbReference>
<dbReference type="Proteomes" id="UP000243650">
    <property type="component" value="Unassembled WGS sequence"/>
</dbReference>
<evidence type="ECO:0000256" key="7">
    <source>
        <dbReference type="SAM" id="SignalP"/>
    </source>
</evidence>
<feature type="region of interest" description="Disordered" evidence="6">
    <location>
        <begin position="26"/>
        <end position="48"/>
    </location>
</feature>
<feature type="compositionally biased region" description="Gly residues" evidence="6">
    <location>
        <begin position="26"/>
        <end position="47"/>
    </location>
</feature>
<organism evidence="8 9">
    <name type="scientific">Alkalicoccus urumqiensis</name>
    <name type="common">Bacillus urumqiensis</name>
    <dbReference type="NCBI Taxonomy" id="1548213"/>
    <lineage>
        <taxon>Bacteria</taxon>
        <taxon>Bacillati</taxon>
        <taxon>Bacillota</taxon>
        <taxon>Bacilli</taxon>
        <taxon>Bacillales</taxon>
        <taxon>Bacillaceae</taxon>
        <taxon>Alkalicoccus</taxon>
    </lineage>
</organism>
<dbReference type="SUPFAM" id="SSF53850">
    <property type="entry name" value="Periplasmic binding protein-like II"/>
    <property type="match status" value="1"/>
</dbReference>
<proteinExistence type="predicted"/>
<dbReference type="PROSITE" id="PS51257">
    <property type="entry name" value="PROKAR_LIPOPROTEIN"/>
    <property type="match status" value="1"/>
</dbReference>
<dbReference type="EMBL" id="PVNS01000001">
    <property type="protein sequence ID" value="PRO67259.1"/>
    <property type="molecule type" value="Genomic_DNA"/>
</dbReference>
<sequence>MKKSYFLSTLLASSVALAACGGGGGNEEGGGNAEAEGNSGGEAGGEGATESVVVGDDIEGATELDFWTFAETHAEFFEDAAERWNEENPDDPIQLTAEVYPFDQMHNNVLLALQSGSDAPDLVDLEIARFPNFLEGDIQLEPLNDLVEDEIDNFITERFDIYSKDGDYYGAPTHLGATVVYYNTEITDEAGIDIDSIETWDDYVEAGQTVVEETGVPMTTISTNWYGLWPFVAQQGSDFFDDDGELTLANETNVETLQFVSDMVNEHEIAEITPGEQNHSEEYYGFMNGGGAASTVMPLFFMSNFLAEMPDLAGKMEIRPMPVFNESDGRTVGMGGTGTAVTSQSENVDLAKEFLYFAKLSEEGNINLWTQLGFDPPRWDVWETEEIQADSEFYEYFNDDIFDLLLDIRDEVEGVNITPHTPDVLDEIDTNVMFNVIREETQTPQEALDQAEEAVRPRMQE</sequence>
<dbReference type="Gene3D" id="3.40.190.10">
    <property type="entry name" value="Periplasmic binding protein-like II"/>
    <property type="match status" value="1"/>
</dbReference>
<evidence type="ECO:0000256" key="5">
    <source>
        <dbReference type="ARBA" id="ARBA00023288"/>
    </source>
</evidence>
<dbReference type="RefSeq" id="WP_105957643.1">
    <property type="nucleotide sequence ID" value="NZ_PVNS01000001.1"/>
</dbReference>
<dbReference type="OrthoDB" id="9768630at2"/>
<evidence type="ECO:0000256" key="4">
    <source>
        <dbReference type="ARBA" id="ARBA00023139"/>
    </source>
</evidence>
<dbReference type="PANTHER" id="PTHR43649:SF33">
    <property type="entry name" value="POLYGALACTURONAN_RHAMNOGALACTURONAN-BINDING PROTEIN YTCQ"/>
    <property type="match status" value="1"/>
</dbReference>
<feature type="chain" id="PRO_5015133950" evidence="7">
    <location>
        <begin position="19"/>
        <end position="461"/>
    </location>
</feature>
<dbReference type="AlphaFoldDB" id="A0A2P6MLU8"/>
<dbReference type="InterPro" id="IPR050490">
    <property type="entry name" value="Bact_solute-bd_prot1"/>
</dbReference>
<evidence type="ECO:0000313" key="8">
    <source>
        <dbReference type="EMBL" id="PRO67259.1"/>
    </source>
</evidence>
<dbReference type="Pfam" id="PF01547">
    <property type="entry name" value="SBP_bac_1"/>
    <property type="match status" value="1"/>
</dbReference>
<keyword evidence="9" id="KW-1185">Reference proteome</keyword>
<feature type="signal peptide" evidence="7">
    <location>
        <begin position="1"/>
        <end position="18"/>
    </location>
</feature>
<keyword evidence="1" id="KW-1003">Cell membrane</keyword>
<keyword evidence="4" id="KW-0564">Palmitate</keyword>
<reference evidence="8 9" key="1">
    <citation type="submission" date="2018-03" db="EMBL/GenBank/DDBJ databases">
        <title>Bacillus urumqiensis sp. nov., a moderately haloalkaliphilic bacterium isolated from a salt lake.</title>
        <authorList>
            <person name="Zhao B."/>
            <person name="Liao Z."/>
        </authorList>
    </citation>
    <scope>NUCLEOTIDE SEQUENCE [LARGE SCALE GENOMIC DNA]</scope>
    <source>
        <strain evidence="8 9">BZ-SZ-XJ18</strain>
    </source>
</reference>
<name>A0A2P6MLU8_ALKUR</name>
<feature type="region of interest" description="Disordered" evidence="6">
    <location>
        <begin position="440"/>
        <end position="461"/>
    </location>
</feature>
<keyword evidence="2 7" id="KW-0732">Signal</keyword>
<comment type="caution">
    <text evidence="8">The sequence shown here is derived from an EMBL/GenBank/DDBJ whole genome shotgun (WGS) entry which is preliminary data.</text>
</comment>
<accession>A0A2P6MLU8</accession>
<evidence type="ECO:0000313" key="9">
    <source>
        <dbReference type="Proteomes" id="UP000243650"/>
    </source>
</evidence>
<gene>
    <name evidence="8" type="ORF">C6I21_01480</name>
</gene>
<protein>
    <submittedName>
        <fullName evidence="8">Arabinose-binding protein</fullName>
    </submittedName>
</protein>
<keyword evidence="5" id="KW-0449">Lipoprotein</keyword>
<keyword evidence="3" id="KW-0472">Membrane</keyword>
<dbReference type="PANTHER" id="PTHR43649">
    <property type="entry name" value="ARABINOSE-BINDING PROTEIN-RELATED"/>
    <property type="match status" value="1"/>
</dbReference>
<evidence type="ECO:0000256" key="6">
    <source>
        <dbReference type="SAM" id="MobiDB-lite"/>
    </source>
</evidence>
<dbReference type="InterPro" id="IPR006059">
    <property type="entry name" value="SBP"/>
</dbReference>